<gene>
    <name evidence="13" type="ORF">Daesc_008084</name>
</gene>
<evidence type="ECO:0000256" key="3">
    <source>
        <dbReference type="ARBA" id="ARBA00008682"/>
    </source>
</evidence>
<dbReference type="GO" id="GO:0006032">
    <property type="term" value="P:chitin catabolic process"/>
    <property type="evidence" value="ECO:0007669"/>
    <property type="project" value="UniProtKB-KW"/>
</dbReference>
<evidence type="ECO:0000256" key="1">
    <source>
        <dbReference type="ARBA" id="ARBA00000822"/>
    </source>
</evidence>
<keyword evidence="8" id="KW-0119">Carbohydrate metabolism</keyword>
<comment type="subcellular location">
    <subcellularLocation>
        <location evidence="2">Secreted</location>
    </subcellularLocation>
</comment>
<feature type="domain" description="GH18" evidence="12">
    <location>
        <begin position="18"/>
        <end position="361"/>
    </location>
</feature>
<comment type="similarity">
    <text evidence="3">Belongs to the glycosyl hydrolase 18 family. Chitinase class V subfamily.</text>
</comment>
<evidence type="ECO:0000256" key="11">
    <source>
        <dbReference type="RuleBase" id="RU000489"/>
    </source>
</evidence>
<dbReference type="EMBL" id="JBANMG010000008">
    <property type="protein sequence ID" value="KAK6949763.1"/>
    <property type="molecule type" value="Genomic_DNA"/>
</dbReference>
<evidence type="ECO:0000313" key="14">
    <source>
        <dbReference type="Proteomes" id="UP001369815"/>
    </source>
</evidence>
<dbReference type="Gene3D" id="3.20.20.80">
    <property type="entry name" value="Glycosidases"/>
    <property type="match status" value="1"/>
</dbReference>
<dbReference type="Proteomes" id="UP001369815">
    <property type="component" value="Unassembled WGS sequence"/>
</dbReference>
<protein>
    <recommendedName>
        <fullName evidence="4">chitinase</fullName>
        <ecNumber evidence="4">3.2.1.14</ecNumber>
    </recommendedName>
</protein>
<dbReference type="PROSITE" id="PS01095">
    <property type="entry name" value="GH18_1"/>
    <property type="match status" value="1"/>
</dbReference>
<keyword evidence="7" id="KW-0146">Chitin degradation</keyword>
<comment type="catalytic activity">
    <reaction evidence="1">
        <text>Random endo-hydrolysis of N-acetyl-beta-D-glucosaminide (1-&gt;4)-beta-linkages in chitin and chitodextrins.</text>
        <dbReference type="EC" id="3.2.1.14"/>
    </reaction>
</comment>
<dbReference type="InterPro" id="IPR001579">
    <property type="entry name" value="Glyco_hydro_18_chit_AS"/>
</dbReference>
<evidence type="ECO:0000256" key="4">
    <source>
        <dbReference type="ARBA" id="ARBA00012729"/>
    </source>
</evidence>
<dbReference type="SMART" id="SM00636">
    <property type="entry name" value="Glyco_18"/>
    <property type="match status" value="1"/>
</dbReference>
<dbReference type="AlphaFoldDB" id="A0AAX6MBC1"/>
<accession>A0AAX6MBC1</accession>
<comment type="caution">
    <text evidence="13">The sequence shown here is derived from an EMBL/GenBank/DDBJ whole genome shotgun (WGS) entry which is preliminary data.</text>
</comment>
<sequence>MSPLFTSKAPTMRPNHTPINAVYYPSWRVYKGFSPSSLQLDCIDQIFYAFVRLNEDGTLRLLDEFADLTKDVDGEKGCLLALAKLKQQKPNLKTLVSIGGGSGSAEFPAMAASSTHRATFARSCKEFVEQYQFDGVDIDWEHPTTHEAGKNYLAVLRALREALPSPQYLLTTALPTGEYCLKNIDIRAAGKLLDNLNLMGYDFNGPWTDVSGHHAQLLPQPGSPAHVYPALRNSCHRGIEYLASHGFPVHKIILGVPVYARSFAGARGVGQPFKSAAETDYNDLPREWIRDAVVDHHVVAASYVDRADKGFVSFDVPETVRRKAEYVKRKRLGGLFYWTGVGDIEGPESLVRAGFEELRRGDC</sequence>
<dbReference type="Pfam" id="PF00704">
    <property type="entry name" value="Glyco_hydro_18"/>
    <property type="match status" value="1"/>
</dbReference>
<evidence type="ECO:0000256" key="8">
    <source>
        <dbReference type="ARBA" id="ARBA00023277"/>
    </source>
</evidence>
<dbReference type="InterPro" id="IPR011583">
    <property type="entry name" value="Chitinase_II/V-like_cat"/>
</dbReference>
<keyword evidence="9 11" id="KW-0326">Glycosidase</keyword>
<dbReference type="InterPro" id="IPR029070">
    <property type="entry name" value="Chitinase_insertion_sf"/>
</dbReference>
<dbReference type="GO" id="GO:0008061">
    <property type="term" value="F:chitin binding"/>
    <property type="evidence" value="ECO:0007669"/>
    <property type="project" value="InterPro"/>
</dbReference>
<keyword evidence="14" id="KW-1185">Reference proteome</keyword>
<dbReference type="PANTHER" id="PTHR11177:SF228">
    <property type="entry name" value="CHITINASE"/>
    <property type="match status" value="1"/>
</dbReference>
<keyword evidence="5" id="KW-0964">Secreted</keyword>
<organism evidence="13 14">
    <name type="scientific">Daldinia eschscholtzii</name>
    <dbReference type="NCBI Taxonomy" id="292717"/>
    <lineage>
        <taxon>Eukaryota</taxon>
        <taxon>Fungi</taxon>
        <taxon>Dikarya</taxon>
        <taxon>Ascomycota</taxon>
        <taxon>Pezizomycotina</taxon>
        <taxon>Sordariomycetes</taxon>
        <taxon>Xylariomycetidae</taxon>
        <taxon>Xylariales</taxon>
        <taxon>Hypoxylaceae</taxon>
        <taxon>Daldinia</taxon>
    </lineage>
</organism>
<dbReference type="GO" id="GO:0000272">
    <property type="term" value="P:polysaccharide catabolic process"/>
    <property type="evidence" value="ECO:0007669"/>
    <property type="project" value="UniProtKB-KW"/>
</dbReference>
<dbReference type="SUPFAM" id="SSF51445">
    <property type="entry name" value="(Trans)glycosidases"/>
    <property type="match status" value="1"/>
</dbReference>
<keyword evidence="10" id="KW-0624">Polysaccharide degradation</keyword>
<reference evidence="13 14" key="1">
    <citation type="journal article" date="2024" name="Front Chem Biol">
        <title>Unveiling the potential of Daldinia eschscholtzii MFLUCC 19-0629 through bioactivity and bioinformatics studies for enhanced sustainable agriculture production.</title>
        <authorList>
            <person name="Brooks S."/>
            <person name="Weaver J.A."/>
            <person name="Klomchit A."/>
            <person name="Alharthi S.A."/>
            <person name="Onlamun T."/>
            <person name="Nurani R."/>
            <person name="Vong T.K."/>
            <person name="Alberti F."/>
            <person name="Greco C."/>
        </authorList>
    </citation>
    <scope>NUCLEOTIDE SEQUENCE [LARGE SCALE GENOMIC DNA]</scope>
    <source>
        <strain evidence="13">MFLUCC 19-0629</strain>
    </source>
</reference>
<evidence type="ECO:0000256" key="9">
    <source>
        <dbReference type="ARBA" id="ARBA00023295"/>
    </source>
</evidence>
<evidence type="ECO:0000313" key="13">
    <source>
        <dbReference type="EMBL" id="KAK6949763.1"/>
    </source>
</evidence>
<evidence type="ECO:0000256" key="2">
    <source>
        <dbReference type="ARBA" id="ARBA00004613"/>
    </source>
</evidence>
<evidence type="ECO:0000259" key="12">
    <source>
        <dbReference type="PROSITE" id="PS51910"/>
    </source>
</evidence>
<proteinExistence type="inferred from homology"/>
<name>A0AAX6MBC1_9PEZI</name>
<dbReference type="InterPro" id="IPR050314">
    <property type="entry name" value="Glycosyl_Hydrlase_18"/>
</dbReference>
<evidence type="ECO:0000256" key="7">
    <source>
        <dbReference type="ARBA" id="ARBA00023024"/>
    </source>
</evidence>
<dbReference type="PROSITE" id="PS51910">
    <property type="entry name" value="GH18_2"/>
    <property type="match status" value="1"/>
</dbReference>
<dbReference type="EC" id="3.2.1.14" evidence="4"/>
<dbReference type="InterPro" id="IPR001223">
    <property type="entry name" value="Glyco_hydro18_cat"/>
</dbReference>
<keyword evidence="6 11" id="KW-0378">Hydrolase</keyword>
<dbReference type="PANTHER" id="PTHR11177">
    <property type="entry name" value="CHITINASE"/>
    <property type="match status" value="1"/>
</dbReference>
<evidence type="ECO:0000256" key="6">
    <source>
        <dbReference type="ARBA" id="ARBA00022801"/>
    </source>
</evidence>
<dbReference type="GO" id="GO:0008843">
    <property type="term" value="F:endochitinase activity"/>
    <property type="evidence" value="ECO:0007669"/>
    <property type="project" value="UniProtKB-EC"/>
</dbReference>
<evidence type="ECO:0000256" key="5">
    <source>
        <dbReference type="ARBA" id="ARBA00022525"/>
    </source>
</evidence>
<dbReference type="InterPro" id="IPR017853">
    <property type="entry name" value="GH"/>
</dbReference>
<dbReference type="Gene3D" id="3.10.50.10">
    <property type="match status" value="1"/>
</dbReference>
<evidence type="ECO:0000256" key="10">
    <source>
        <dbReference type="ARBA" id="ARBA00023326"/>
    </source>
</evidence>
<dbReference type="GO" id="GO:0005576">
    <property type="term" value="C:extracellular region"/>
    <property type="evidence" value="ECO:0007669"/>
    <property type="project" value="UniProtKB-SubCell"/>
</dbReference>